<dbReference type="RefSeq" id="WP_238193641.1">
    <property type="nucleotide sequence ID" value="NZ_BPQJ01000075.1"/>
</dbReference>
<dbReference type="Proteomes" id="UP001055286">
    <property type="component" value="Unassembled WGS sequence"/>
</dbReference>
<evidence type="ECO:0000313" key="1">
    <source>
        <dbReference type="EMBL" id="GJD66689.1"/>
    </source>
</evidence>
<evidence type="ECO:0000313" key="2">
    <source>
        <dbReference type="Proteomes" id="UP001055286"/>
    </source>
</evidence>
<gene>
    <name evidence="1" type="ORF">MPEAHAMD_6887</name>
</gene>
<protein>
    <recommendedName>
        <fullName evidence="3">DUF707 domain-containing protein</fullName>
    </recommendedName>
</protein>
<dbReference type="AlphaFoldDB" id="A0AA37HIZ1"/>
<reference evidence="1" key="1">
    <citation type="journal article" date="2016" name="Front. Microbiol.">
        <title>Genome Sequence of the Piezophilic, Mesophilic Sulfate-Reducing Bacterium Desulfovibrio indicus J2T.</title>
        <authorList>
            <person name="Cao J."/>
            <person name="Maignien L."/>
            <person name="Shao Z."/>
            <person name="Alain K."/>
            <person name="Jebbar M."/>
        </authorList>
    </citation>
    <scope>NUCLEOTIDE SEQUENCE</scope>
    <source>
        <strain evidence="1">JCM 32048</strain>
    </source>
</reference>
<dbReference type="EMBL" id="BPQJ01000075">
    <property type="protein sequence ID" value="GJD66689.1"/>
    <property type="molecule type" value="Genomic_DNA"/>
</dbReference>
<accession>A0AA37HIZ1</accession>
<sequence>MARNLVVARIGRNSLHRCWIDPGKARDWDLYLCPFQDIASQEDLPCTVGEVLPGPKWTGLRTLLNGWDGWRDYDYIWLPDDDILADQDAITAMFAAGRALDFQLFAPGLHETSHFAHYIGMRNRRFFARRVGFVEIMVPCFSRAALDRLLPTLDLSTTGWGWGLDSLWPKLLEDRGLGIVDGVQVLHTRPVGQFRDAELGWRVMAESDRILADHGCGQRMVTFAGIGPDGRDLGHSPDALLVELVEGWSYLLERDPRILHWIVAQQEPFFTWPGYAVAGSPTSPGAVGAAAVGCGP</sequence>
<proteinExistence type="predicted"/>
<organism evidence="1 2">
    <name type="scientific">Methylobacterium frigidaeris</name>
    <dbReference type="NCBI Taxonomy" id="2038277"/>
    <lineage>
        <taxon>Bacteria</taxon>
        <taxon>Pseudomonadati</taxon>
        <taxon>Pseudomonadota</taxon>
        <taxon>Alphaproteobacteria</taxon>
        <taxon>Hyphomicrobiales</taxon>
        <taxon>Methylobacteriaceae</taxon>
        <taxon>Methylobacterium</taxon>
    </lineage>
</organism>
<name>A0AA37HIZ1_9HYPH</name>
<evidence type="ECO:0008006" key="3">
    <source>
        <dbReference type="Google" id="ProtNLM"/>
    </source>
</evidence>
<comment type="caution">
    <text evidence="1">The sequence shown here is derived from an EMBL/GenBank/DDBJ whole genome shotgun (WGS) entry which is preliminary data.</text>
</comment>
<reference evidence="1" key="2">
    <citation type="submission" date="2021-08" db="EMBL/GenBank/DDBJ databases">
        <authorList>
            <person name="Tani A."/>
            <person name="Ola A."/>
            <person name="Ogura Y."/>
            <person name="Katsura K."/>
            <person name="Hayashi T."/>
        </authorList>
    </citation>
    <scope>NUCLEOTIDE SEQUENCE</scope>
    <source>
        <strain evidence="1">JCM 32048</strain>
    </source>
</reference>
<keyword evidence="2" id="KW-1185">Reference proteome</keyword>